<keyword evidence="1" id="KW-0472">Membrane</keyword>
<organism evidence="2 3">
    <name type="scientific">Aspergillus heteromorphus CBS 117.55</name>
    <dbReference type="NCBI Taxonomy" id="1448321"/>
    <lineage>
        <taxon>Eukaryota</taxon>
        <taxon>Fungi</taxon>
        <taxon>Dikarya</taxon>
        <taxon>Ascomycota</taxon>
        <taxon>Pezizomycotina</taxon>
        <taxon>Eurotiomycetes</taxon>
        <taxon>Eurotiomycetidae</taxon>
        <taxon>Eurotiales</taxon>
        <taxon>Aspergillaceae</taxon>
        <taxon>Aspergillus</taxon>
        <taxon>Aspergillus subgen. Circumdati</taxon>
    </lineage>
</organism>
<feature type="transmembrane region" description="Helical" evidence="1">
    <location>
        <begin position="43"/>
        <end position="63"/>
    </location>
</feature>
<sequence length="188" mass="20516">MPDFALRTQNQRADALARLADDHLQQDLRPDDRVALHSAARAVSRWTLVAGSLGLGLGLFVALRLRSSRKAVFDAFRARERPTGLVFADGRTGPDPLPRRIHPRSHPLLKPTALGDVATYILAGTGGLFLGAELGFLGGVSSGSSQIMGDPERRDRIERAFRKFRADVLRKEADALDGGGRSVFDQMF</sequence>
<evidence type="ECO:0000256" key="1">
    <source>
        <dbReference type="SAM" id="Phobius"/>
    </source>
</evidence>
<reference evidence="2 3" key="1">
    <citation type="submission" date="2016-12" db="EMBL/GenBank/DDBJ databases">
        <title>The genomes of Aspergillus section Nigri reveals drivers in fungal speciation.</title>
        <authorList>
            <consortium name="DOE Joint Genome Institute"/>
            <person name="Vesth T.C."/>
            <person name="Nybo J."/>
            <person name="Theobald S."/>
            <person name="Brandl J."/>
            <person name="Frisvad J.C."/>
            <person name="Nielsen K.F."/>
            <person name="Lyhne E.K."/>
            <person name="Kogle M.E."/>
            <person name="Kuo A."/>
            <person name="Riley R."/>
            <person name="Clum A."/>
            <person name="Nolan M."/>
            <person name="Lipzen A."/>
            <person name="Salamov A."/>
            <person name="Henrissat B."/>
            <person name="Wiebenga A."/>
            <person name="De Vries R.P."/>
            <person name="Grigoriev I.V."/>
            <person name="Mortensen U.H."/>
            <person name="Andersen M.R."/>
            <person name="Baker S.E."/>
        </authorList>
    </citation>
    <scope>NUCLEOTIDE SEQUENCE [LARGE SCALE GENOMIC DNA]</scope>
    <source>
        <strain evidence="2 3">CBS 117.55</strain>
    </source>
</reference>
<evidence type="ECO:0000313" key="3">
    <source>
        <dbReference type="Proteomes" id="UP000247233"/>
    </source>
</evidence>
<dbReference type="EMBL" id="MSFL01000041">
    <property type="protein sequence ID" value="PWY67141.1"/>
    <property type="molecule type" value="Genomic_DNA"/>
</dbReference>
<dbReference type="STRING" id="1448321.A0A317V176"/>
<dbReference type="Proteomes" id="UP000247233">
    <property type="component" value="Unassembled WGS sequence"/>
</dbReference>
<gene>
    <name evidence="2" type="ORF">BO70DRAFT_418801</name>
</gene>
<dbReference type="GeneID" id="37069694"/>
<dbReference type="AlphaFoldDB" id="A0A317V176"/>
<keyword evidence="1" id="KW-1133">Transmembrane helix</keyword>
<comment type="caution">
    <text evidence="2">The sequence shown here is derived from an EMBL/GenBank/DDBJ whole genome shotgun (WGS) entry which is preliminary data.</text>
</comment>
<keyword evidence="3" id="KW-1185">Reference proteome</keyword>
<name>A0A317V176_9EURO</name>
<accession>A0A317V176</accession>
<dbReference type="VEuPathDB" id="FungiDB:BO70DRAFT_418801"/>
<dbReference type="RefSeq" id="XP_025394929.1">
    <property type="nucleotide sequence ID" value="XM_025547457.1"/>
</dbReference>
<evidence type="ECO:0000313" key="2">
    <source>
        <dbReference type="EMBL" id="PWY67141.1"/>
    </source>
</evidence>
<dbReference type="OrthoDB" id="3365267at2759"/>
<protein>
    <submittedName>
        <fullName evidence="2">Uncharacterized protein</fullName>
    </submittedName>
</protein>
<keyword evidence="1" id="KW-0812">Transmembrane</keyword>
<proteinExistence type="predicted"/>